<evidence type="ECO:0000256" key="4">
    <source>
        <dbReference type="ARBA" id="ARBA00023157"/>
    </source>
</evidence>
<dbReference type="Pfam" id="PF01400">
    <property type="entry name" value="Astacin"/>
    <property type="match status" value="1"/>
</dbReference>
<dbReference type="GO" id="GO:0004222">
    <property type="term" value="F:metalloendopeptidase activity"/>
    <property type="evidence" value="ECO:0007669"/>
    <property type="project" value="UniProtKB-UniRule"/>
</dbReference>
<keyword evidence="6" id="KW-0378">Hydrolase</keyword>
<protein>
    <recommendedName>
        <fullName evidence="6">Metalloendopeptidase</fullName>
        <ecNumber evidence="6">3.4.24.-</ecNumber>
    </recommendedName>
</protein>
<evidence type="ECO:0000256" key="1">
    <source>
        <dbReference type="ARBA" id="ARBA00022723"/>
    </source>
</evidence>
<dbReference type="Gene3D" id="3.40.390.10">
    <property type="entry name" value="Collagenase (Catalytic Domain)"/>
    <property type="match status" value="1"/>
</dbReference>
<feature type="chain" id="PRO_5009029959" description="Metalloendopeptidase" evidence="6">
    <location>
        <begin position="20"/>
        <end position="397"/>
    </location>
</feature>
<keyword evidence="3 6" id="KW-0482">Metalloprotease</keyword>
<dbReference type="GO" id="GO:0006508">
    <property type="term" value="P:proteolysis"/>
    <property type="evidence" value="ECO:0007669"/>
    <property type="project" value="UniProtKB-KW"/>
</dbReference>
<dbReference type="EC" id="3.4.24.-" evidence="6"/>
<sequence>MRCLVPILFSVVAASVTKRAAINRNNYPELLWPTDRPIPYKFSSDFSDEDRPGVKDVLNDIESNSCLIFKDVTNESDTSSTELAIVFQNNTNLDCHLQGIGKPSSVLSLAEQKCRTISVYYKLILRALGLFGPQRRSDRDDYISVYEDDIEPDAVRWYEKMSDLVSSTYEVPYDFDSLLHFTPDLNQKTEGIPTMLAKDPLHQPGMGINFGLPSHSDYLLLNRLYRCFDRCATSLVKCQNGGFLNPNECNECICPRGFAGRSCNELDYSCGGYETSTATWRRLSVDWSLIGGERLCFWFLMLENIVPEDPLCPQTGTWLEVRLGNFVVGGYKFFCNAHIPNHTLISEGNLTVIMLAKYADDPFEFELLFRNVEATSENTGSTFRVSLALMLYFLLLL</sequence>
<evidence type="ECO:0000256" key="5">
    <source>
        <dbReference type="PROSITE-ProRule" id="PRU01211"/>
    </source>
</evidence>
<dbReference type="InterPro" id="IPR000742">
    <property type="entry name" value="EGF"/>
</dbReference>
<dbReference type="SMART" id="SM00235">
    <property type="entry name" value="ZnMc"/>
    <property type="match status" value="1"/>
</dbReference>
<comment type="cofactor">
    <cofactor evidence="6">
        <name>Zn(2+)</name>
        <dbReference type="ChEBI" id="CHEBI:29105"/>
    </cofactor>
    <text evidence="6">Binds 1 zinc ion per subunit.</text>
</comment>
<dbReference type="Proteomes" id="UP000095287">
    <property type="component" value="Unplaced"/>
</dbReference>
<evidence type="ECO:0000256" key="6">
    <source>
        <dbReference type="RuleBase" id="RU361183"/>
    </source>
</evidence>
<feature type="signal peptide" evidence="6">
    <location>
        <begin position="1"/>
        <end position="19"/>
    </location>
</feature>
<name>A0A1I7YBZ7_9BILA</name>
<dbReference type="InterPro" id="IPR001506">
    <property type="entry name" value="Peptidase_M12A"/>
</dbReference>
<dbReference type="SUPFAM" id="SSF55486">
    <property type="entry name" value="Metalloproteases ('zincins'), catalytic domain"/>
    <property type="match status" value="1"/>
</dbReference>
<accession>A0A1I7YBZ7</accession>
<keyword evidence="6" id="KW-0732">Signal</keyword>
<feature type="domain" description="Peptidase M12A" evidence="7">
    <location>
        <begin position="20"/>
        <end position="228"/>
    </location>
</feature>
<evidence type="ECO:0000256" key="3">
    <source>
        <dbReference type="ARBA" id="ARBA00023049"/>
    </source>
</evidence>
<dbReference type="InterPro" id="IPR006026">
    <property type="entry name" value="Peptidase_Metallo"/>
</dbReference>
<dbReference type="PROSITE" id="PS01186">
    <property type="entry name" value="EGF_2"/>
    <property type="match status" value="1"/>
</dbReference>
<evidence type="ECO:0000256" key="2">
    <source>
        <dbReference type="ARBA" id="ARBA00022833"/>
    </source>
</evidence>
<dbReference type="InterPro" id="IPR024079">
    <property type="entry name" value="MetalloPept_cat_dom_sf"/>
</dbReference>
<keyword evidence="4" id="KW-1015">Disulfide bond</keyword>
<dbReference type="GO" id="GO:0008270">
    <property type="term" value="F:zinc ion binding"/>
    <property type="evidence" value="ECO:0007669"/>
    <property type="project" value="InterPro"/>
</dbReference>
<keyword evidence="8" id="KW-1185">Reference proteome</keyword>
<dbReference type="AlphaFoldDB" id="A0A1I7YBZ7"/>
<reference evidence="9" key="1">
    <citation type="submission" date="2016-11" db="UniProtKB">
        <authorList>
            <consortium name="WormBaseParasite"/>
        </authorList>
    </citation>
    <scope>IDENTIFICATION</scope>
</reference>
<dbReference type="PROSITE" id="PS51864">
    <property type="entry name" value="ASTACIN"/>
    <property type="match status" value="1"/>
</dbReference>
<proteinExistence type="predicted"/>
<organism evidence="8 9">
    <name type="scientific">Steinernema glaseri</name>
    <dbReference type="NCBI Taxonomy" id="37863"/>
    <lineage>
        <taxon>Eukaryota</taxon>
        <taxon>Metazoa</taxon>
        <taxon>Ecdysozoa</taxon>
        <taxon>Nematoda</taxon>
        <taxon>Chromadorea</taxon>
        <taxon>Rhabditida</taxon>
        <taxon>Tylenchina</taxon>
        <taxon>Panagrolaimomorpha</taxon>
        <taxon>Strongyloidoidea</taxon>
        <taxon>Steinernematidae</taxon>
        <taxon>Steinernema</taxon>
    </lineage>
</organism>
<evidence type="ECO:0000259" key="7">
    <source>
        <dbReference type="PROSITE" id="PS51864"/>
    </source>
</evidence>
<keyword evidence="2 6" id="KW-0862">Zinc</keyword>
<keyword evidence="1 6" id="KW-0479">Metal-binding</keyword>
<comment type="caution">
    <text evidence="5">Lacks conserved residue(s) required for the propagation of feature annotation.</text>
</comment>
<evidence type="ECO:0000313" key="9">
    <source>
        <dbReference type="WBParaSite" id="L893_g14825.t1"/>
    </source>
</evidence>
<evidence type="ECO:0000313" key="8">
    <source>
        <dbReference type="Proteomes" id="UP000095287"/>
    </source>
</evidence>
<keyword evidence="6" id="KW-0645">Protease</keyword>
<dbReference type="PANTHER" id="PTHR10127">
    <property type="entry name" value="DISCOIDIN, CUB, EGF, LAMININ , AND ZINC METALLOPROTEASE DOMAIN CONTAINING"/>
    <property type="match status" value="1"/>
</dbReference>
<dbReference type="PANTHER" id="PTHR10127:SF802">
    <property type="entry name" value="ZINC METALLOPROTEINASE NAS-10"/>
    <property type="match status" value="1"/>
</dbReference>
<dbReference type="PRINTS" id="PR00480">
    <property type="entry name" value="ASTACIN"/>
</dbReference>
<dbReference type="WBParaSite" id="L893_g14825.t1">
    <property type="protein sequence ID" value="L893_g14825.t1"/>
    <property type="gene ID" value="L893_g14825"/>
</dbReference>